<evidence type="ECO:0000313" key="1">
    <source>
        <dbReference type="EMBL" id="GAA3990970.1"/>
    </source>
</evidence>
<organism evidence="1 2">
    <name type="scientific">Allokutzneria multivorans</name>
    <dbReference type="NCBI Taxonomy" id="1142134"/>
    <lineage>
        <taxon>Bacteria</taxon>
        <taxon>Bacillati</taxon>
        <taxon>Actinomycetota</taxon>
        <taxon>Actinomycetes</taxon>
        <taxon>Pseudonocardiales</taxon>
        <taxon>Pseudonocardiaceae</taxon>
        <taxon>Allokutzneria</taxon>
    </lineage>
</organism>
<dbReference type="EMBL" id="BAABAL010000004">
    <property type="protein sequence ID" value="GAA3990970.1"/>
    <property type="molecule type" value="Genomic_DNA"/>
</dbReference>
<name>A0ABP7R0V2_9PSEU</name>
<evidence type="ECO:0000313" key="2">
    <source>
        <dbReference type="Proteomes" id="UP001501747"/>
    </source>
</evidence>
<sequence>MLVEVIGLVVAEGGVVLAEVRTPVGAVTVKWCDEREPSLGAHQVEWELDVEFRWGQDVLRAEDRSEWLSQNEHEIAFRGRLSLAESEPPLAHVELAGAVIDLGHVEGVPTDLSATWVELRVPSEKVALYPCLT</sequence>
<accession>A0ABP7R0V2</accession>
<dbReference type="Proteomes" id="UP001501747">
    <property type="component" value="Unassembled WGS sequence"/>
</dbReference>
<gene>
    <name evidence="1" type="ORF">GCM10022247_07240</name>
</gene>
<proteinExistence type="predicted"/>
<reference evidence="2" key="1">
    <citation type="journal article" date="2019" name="Int. J. Syst. Evol. Microbiol.">
        <title>The Global Catalogue of Microorganisms (GCM) 10K type strain sequencing project: providing services to taxonomists for standard genome sequencing and annotation.</title>
        <authorList>
            <consortium name="The Broad Institute Genomics Platform"/>
            <consortium name="The Broad Institute Genome Sequencing Center for Infectious Disease"/>
            <person name="Wu L."/>
            <person name="Ma J."/>
        </authorList>
    </citation>
    <scope>NUCLEOTIDE SEQUENCE [LARGE SCALE GENOMIC DNA]</scope>
    <source>
        <strain evidence="2">JCM 17342</strain>
    </source>
</reference>
<comment type="caution">
    <text evidence="1">The sequence shown here is derived from an EMBL/GenBank/DDBJ whole genome shotgun (WGS) entry which is preliminary data.</text>
</comment>
<keyword evidence="2" id="KW-1185">Reference proteome</keyword>
<dbReference type="RefSeq" id="WP_344871045.1">
    <property type="nucleotide sequence ID" value="NZ_BAABAL010000004.1"/>
</dbReference>
<protein>
    <submittedName>
        <fullName evidence="1">Uncharacterized protein</fullName>
    </submittedName>
</protein>